<name>A0A821XNY4_9NEOP</name>
<gene>
    <name evidence="1" type="ORF">PMACD_LOCUS15093</name>
</gene>
<dbReference type="AlphaFoldDB" id="A0A821XNY4"/>
<keyword evidence="2" id="KW-1185">Reference proteome</keyword>
<dbReference type="OrthoDB" id="10065625at2759"/>
<evidence type="ECO:0000313" key="1">
    <source>
        <dbReference type="EMBL" id="CAF4944969.1"/>
    </source>
</evidence>
<proteinExistence type="predicted"/>
<protein>
    <submittedName>
        <fullName evidence="1">Uncharacterized protein</fullName>
    </submittedName>
</protein>
<reference evidence="1" key="1">
    <citation type="submission" date="2021-02" db="EMBL/GenBank/DDBJ databases">
        <authorList>
            <person name="Steward A R."/>
        </authorList>
    </citation>
    <scope>NUCLEOTIDE SEQUENCE</scope>
</reference>
<accession>A0A821XNY4</accession>
<sequence length="151" mass="16835">MKVQKKQNLPQGVPHALAVETPLWASTTGTLSTRWWTPRLPFVFWGGNSALYKNSNRPRGKRSNYTKAPPSTLAVDFTNVRGLNSNINAVHYHLETAKPALLFLTETQISSPADTSHLSYPGYKLEHSFVPRAGVGVYVREDICSRRLVDA</sequence>
<evidence type="ECO:0000313" key="2">
    <source>
        <dbReference type="Proteomes" id="UP000663880"/>
    </source>
</evidence>
<comment type="caution">
    <text evidence="1">The sequence shown here is derived from an EMBL/GenBank/DDBJ whole genome shotgun (WGS) entry which is preliminary data.</text>
</comment>
<organism evidence="1 2">
    <name type="scientific">Pieris macdunnoughi</name>
    <dbReference type="NCBI Taxonomy" id="345717"/>
    <lineage>
        <taxon>Eukaryota</taxon>
        <taxon>Metazoa</taxon>
        <taxon>Ecdysozoa</taxon>
        <taxon>Arthropoda</taxon>
        <taxon>Hexapoda</taxon>
        <taxon>Insecta</taxon>
        <taxon>Pterygota</taxon>
        <taxon>Neoptera</taxon>
        <taxon>Endopterygota</taxon>
        <taxon>Lepidoptera</taxon>
        <taxon>Glossata</taxon>
        <taxon>Ditrysia</taxon>
        <taxon>Papilionoidea</taxon>
        <taxon>Pieridae</taxon>
        <taxon>Pierinae</taxon>
        <taxon>Pieris</taxon>
    </lineage>
</organism>
<dbReference type="Proteomes" id="UP000663880">
    <property type="component" value="Unassembled WGS sequence"/>
</dbReference>
<dbReference type="EMBL" id="CAJOBZ010000069">
    <property type="protein sequence ID" value="CAF4944969.1"/>
    <property type="molecule type" value="Genomic_DNA"/>
</dbReference>